<organism evidence="1 2">
    <name type="scientific">Paenibacillus gansuensis</name>
    <dbReference type="NCBI Taxonomy" id="306542"/>
    <lineage>
        <taxon>Bacteria</taxon>
        <taxon>Bacillati</taxon>
        <taxon>Bacillota</taxon>
        <taxon>Bacilli</taxon>
        <taxon>Bacillales</taxon>
        <taxon>Paenibacillaceae</taxon>
        <taxon>Paenibacillus</taxon>
    </lineage>
</organism>
<evidence type="ECO:0000313" key="2">
    <source>
        <dbReference type="Proteomes" id="UP001597541"/>
    </source>
</evidence>
<keyword evidence="2" id="KW-1185">Reference proteome</keyword>
<reference evidence="2" key="1">
    <citation type="journal article" date="2019" name="Int. J. Syst. Evol. Microbiol.">
        <title>The Global Catalogue of Microorganisms (GCM) 10K type strain sequencing project: providing services to taxonomists for standard genome sequencing and annotation.</title>
        <authorList>
            <consortium name="The Broad Institute Genomics Platform"/>
            <consortium name="The Broad Institute Genome Sequencing Center for Infectious Disease"/>
            <person name="Wu L."/>
            <person name="Ma J."/>
        </authorList>
    </citation>
    <scope>NUCLEOTIDE SEQUENCE [LARGE SCALE GENOMIC DNA]</scope>
    <source>
        <strain evidence="2">KCTC 3950</strain>
    </source>
</reference>
<protein>
    <submittedName>
        <fullName evidence="1">Uncharacterized protein</fullName>
    </submittedName>
</protein>
<gene>
    <name evidence="1" type="ORF">ACFSUF_22130</name>
</gene>
<dbReference type="Proteomes" id="UP001597541">
    <property type="component" value="Unassembled WGS sequence"/>
</dbReference>
<evidence type="ECO:0000313" key="1">
    <source>
        <dbReference type="EMBL" id="MFD2615122.1"/>
    </source>
</evidence>
<name>A0ABW5PI36_9BACL</name>
<sequence>MAVGSLLELGLFSSLDEAEKEVKRIRPGVQLNETQRRVLEHLYPYAKE</sequence>
<comment type="caution">
    <text evidence="1">The sequence shown here is derived from an EMBL/GenBank/DDBJ whole genome shotgun (WGS) entry which is preliminary data.</text>
</comment>
<proteinExistence type="predicted"/>
<dbReference type="RefSeq" id="WP_377606684.1">
    <property type="nucleotide sequence ID" value="NZ_JBHUME010000015.1"/>
</dbReference>
<dbReference type="EMBL" id="JBHUME010000015">
    <property type="protein sequence ID" value="MFD2615122.1"/>
    <property type="molecule type" value="Genomic_DNA"/>
</dbReference>
<accession>A0ABW5PI36</accession>